<dbReference type="Proteomes" id="UP000178951">
    <property type="component" value="Unassembled WGS sequence"/>
</dbReference>
<feature type="region of interest" description="Disordered" evidence="1">
    <location>
        <begin position="54"/>
        <end position="79"/>
    </location>
</feature>
<sequence length="420" mass="43760">MKKYFVIICLAVFAGLYFAGCGSSGGGETTTTTTVQGATTTTAQGATTTTIQEATTTTTTSTTSTTSTNPGSGTWSAVGTRGFSTGSAEGVAIACDESNGSIYVACVDRGKGDKLYVMRFDGADWVEVGSGPVTSEAVSISENDVPSLIVNNGIPYAAFITSPGADLLVRKYSGGAWVDVGSLPVSGSAGYCSLQITGETPYVATNDFGLMKVFYLNGATWDWVNSSLVSLGSNHWLSLAMLGTTPYVAFRDANNNSRATVKYSPGGSWATLGGAGFGVESDSVVYTSLAINSSNNIFVAFKRNAVSPYKAVVMKYNSTTTSWEAVGAEGISDGEADLTRLKCFGQDLYLSYKDMANQSGITTLLYDHSSAGWYVLGTAAFSGQEADLPALTVDPNGTPYVAFQDGQSQGKLTVMKFTGN</sequence>
<dbReference type="STRING" id="1802583.A2311_02405"/>
<evidence type="ECO:0000313" key="4">
    <source>
        <dbReference type="Proteomes" id="UP000178951"/>
    </source>
</evidence>
<evidence type="ECO:0000256" key="1">
    <source>
        <dbReference type="SAM" id="MobiDB-lite"/>
    </source>
</evidence>
<organism evidence="3 4">
    <name type="scientific">candidate division WOR-1 bacterium RIFOXYB2_FULL_48_7</name>
    <dbReference type="NCBI Taxonomy" id="1802583"/>
    <lineage>
        <taxon>Bacteria</taxon>
        <taxon>Bacillati</taxon>
        <taxon>Saganbacteria</taxon>
    </lineage>
</organism>
<dbReference type="EMBL" id="MEUF01000015">
    <property type="protein sequence ID" value="OGC36372.1"/>
    <property type="molecule type" value="Genomic_DNA"/>
</dbReference>
<keyword evidence="2" id="KW-0732">Signal</keyword>
<reference evidence="3 4" key="1">
    <citation type="journal article" date="2016" name="Nat. Commun.">
        <title>Thousands of microbial genomes shed light on interconnected biogeochemical processes in an aquifer system.</title>
        <authorList>
            <person name="Anantharaman K."/>
            <person name="Brown C.T."/>
            <person name="Hug L.A."/>
            <person name="Sharon I."/>
            <person name="Castelle C.J."/>
            <person name="Probst A.J."/>
            <person name="Thomas B.C."/>
            <person name="Singh A."/>
            <person name="Wilkins M.J."/>
            <person name="Karaoz U."/>
            <person name="Brodie E.L."/>
            <person name="Williams K.H."/>
            <person name="Hubbard S.S."/>
            <person name="Banfield J.F."/>
        </authorList>
    </citation>
    <scope>NUCLEOTIDE SEQUENCE [LARGE SCALE GENOMIC DNA]</scope>
</reference>
<feature type="compositionally biased region" description="Low complexity" evidence="1">
    <location>
        <begin position="54"/>
        <end position="74"/>
    </location>
</feature>
<name>A0A1F4TUL5_UNCSA</name>
<feature type="signal peptide" evidence="2">
    <location>
        <begin position="1"/>
        <end position="19"/>
    </location>
</feature>
<comment type="caution">
    <text evidence="3">The sequence shown here is derived from an EMBL/GenBank/DDBJ whole genome shotgun (WGS) entry which is preliminary data.</text>
</comment>
<protein>
    <submittedName>
        <fullName evidence="3">Uncharacterized protein</fullName>
    </submittedName>
</protein>
<proteinExistence type="predicted"/>
<feature type="chain" id="PRO_5009514686" evidence="2">
    <location>
        <begin position="20"/>
        <end position="420"/>
    </location>
</feature>
<evidence type="ECO:0000256" key="2">
    <source>
        <dbReference type="SAM" id="SignalP"/>
    </source>
</evidence>
<dbReference type="SUPFAM" id="SSF89372">
    <property type="entry name" value="Fucose-specific lectin"/>
    <property type="match status" value="2"/>
</dbReference>
<accession>A0A1F4TUL5</accession>
<dbReference type="AlphaFoldDB" id="A0A1F4TUL5"/>
<evidence type="ECO:0000313" key="3">
    <source>
        <dbReference type="EMBL" id="OGC36372.1"/>
    </source>
</evidence>
<gene>
    <name evidence="3" type="ORF">A2311_02405</name>
</gene>